<organism evidence="2 3">
    <name type="scientific">Trichonephila clavata</name>
    <name type="common">Joro spider</name>
    <name type="synonym">Nephila clavata</name>
    <dbReference type="NCBI Taxonomy" id="2740835"/>
    <lineage>
        <taxon>Eukaryota</taxon>
        <taxon>Metazoa</taxon>
        <taxon>Ecdysozoa</taxon>
        <taxon>Arthropoda</taxon>
        <taxon>Chelicerata</taxon>
        <taxon>Arachnida</taxon>
        <taxon>Araneae</taxon>
        <taxon>Araneomorphae</taxon>
        <taxon>Entelegynae</taxon>
        <taxon>Araneoidea</taxon>
        <taxon>Nephilidae</taxon>
        <taxon>Trichonephila</taxon>
    </lineage>
</organism>
<evidence type="ECO:0000313" key="3">
    <source>
        <dbReference type="Proteomes" id="UP000887116"/>
    </source>
</evidence>
<feature type="region of interest" description="Disordered" evidence="1">
    <location>
        <begin position="47"/>
        <end position="95"/>
    </location>
</feature>
<dbReference type="AlphaFoldDB" id="A0A8X6HAM2"/>
<evidence type="ECO:0000256" key="1">
    <source>
        <dbReference type="SAM" id="MobiDB-lite"/>
    </source>
</evidence>
<name>A0A8X6HAM2_TRICU</name>
<reference evidence="2" key="1">
    <citation type="submission" date="2020-07" db="EMBL/GenBank/DDBJ databases">
        <title>Multicomponent nature underlies the extraordinary mechanical properties of spider dragline silk.</title>
        <authorList>
            <person name="Kono N."/>
            <person name="Nakamura H."/>
            <person name="Mori M."/>
            <person name="Yoshida Y."/>
            <person name="Ohtoshi R."/>
            <person name="Malay A.D."/>
            <person name="Moran D.A.P."/>
            <person name="Tomita M."/>
            <person name="Numata K."/>
            <person name="Arakawa K."/>
        </authorList>
    </citation>
    <scope>NUCLEOTIDE SEQUENCE</scope>
</reference>
<comment type="caution">
    <text evidence="2">The sequence shown here is derived from an EMBL/GenBank/DDBJ whole genome shotgun (WGS) entry which is preliminary data.</text>
</comment>
<accession>A0A8X6HAM2</accession>
<keyword evidence="3" id="KW-1185">Reference proteome</keyword>
<proteinExistence type="predicted"/>
<gene>
    <name evidence="2" type="ORF">TNCT_49391</name>
</gene>
<protein>
    <submittedName>
        <fullName evidence="2">Uncharacterized protein</fullName>
    </submittedName>
</protein>
<sequence>MLDTSAYNAYVLFTSIHSNWNENNLTKRRLFLEELRKNHSFLHTMKQAKPTKKMLHFNRGSKTDGSEQSHPNESRRGDTDSENQGMNVPGLQSKMDNMRINLGQNVFGPLSGKKYSY</sequence>
<dbReference type="EMBL" id="BMAO01007995">
    <property type="protein sequence ID" value="GFR20042.1"/>
    <property type="molecule type" value="Genomic_DNA"/>
</dbReference>
<evidence type="ECO:0000313" key="2">
    <source>
        <dbReference type="EMBL" id="GFR20042.1"/>
    </source>
</evidence>
<feature type="compositionally biased region" description="Basic and acidic residues" evidence="1">
    <location>
        <begin position="61"/>
        <end position="79"/>
    </location>
</feature>
<dbReference type="Proteomes" id="UP000887116">
    <property type="component" value="Unassembled WGS sequence"/>
</dbReference>